<evidence type="ECO:0000259" key="4">
    <source>
        <dbReference type="Pfam" id="PF18938"/>
    </source>
</evidence>
<feature type="domain" description="Atypical Rib" evidence="4">
    <location>
        <begin position="1378"/>
        <end position="1445"/>
    </location>
</feature>
<dbReference type="Proteomes" id="UP001637994">
    <property type="component" value="Unassembled WGS sequence"/>
</dbReference>
<name>A0ABW9ME25_9FIRM</name>
<feature type="domain" description="Atypical Rib" evidence="4">
    <location>
        <begin position="1229"/>
        <end position="1297"/>
    </location>
</feature>
<feature type="domain" description="Atypical Rib" evidence="4">
    <location>
        <begin position="1303"/>
        <end position="1373"/>
    </location>
</feature>
<evidence type="ECO:0000256" key="3">
    <source>
        <dbReference type="SAM" id="MobiDB-lite"/>
    </source>
</evidence>
<keyword evidence="6" id="KW-1185">Reference proteome</keyword>
<comment type="caution">
    <text evidence="5">The sequence shown here is derived from an EMBL/GenBank/DDBJ whole genome shotgun (WGS) entry which is preliminary data.</text>
</comment>
<feature type="region of interest" description="Disordered" evidence="3">
    <location>
        <begin position="56"/>
        <end position="108"/>
    </location>
</feature>
<reference evidence="5 6" key="1">
    <citation type="journal article" date="2025" name="Anaerobe">
        <title>Description of Anaerococcus kampingiae sp. nov., Anaerococcus groningensis sp. nov., Anaerococcus martiniensis sp. nov., and Anaerococcus cruorum sp. nov., isolated from human clinical specimens.</title>
        <authorList>
            <person name="Boiten K.E."/>
            <person name="Meijer J."/>
            <person name="van Wezel E.M."/>
            <person name="Veloo A.C.M."/>
        </authorList>
    </citation>
    <scope>NUCLEOTIDE SEQUENCE [LARGE SCALE GENOMIC DNA]</scope>
    <source>
        <strain evidence="5 6">ENR0874</strain>
    </source>
</reference>
<protein>
    <submittedName>
        <fullName evidence="5">InlB B-repeat-containing protein</fullName>
    </submittedName>
</protein>
<feature type="compositionally biased region" description="Low complexity" evidence="3">
    <location>
        <begin position="1716"/>
        <end position="1732"/>
    </location>
</feature>
<feature type="domain" description="Atypical Rib" evidence="4">
    <location>
        <begin position="1604"/>
        <end position="1663"/>
    </location>
</feature>
<feature type="region of interest" description="Disordered" evidence="3">
    <location>
        <begin position="1659"/>
        <end position="1732"/>
    </location>
</feature>
<feature type="compositionally biased region" description="Basic and acidic residues" evidence="3">
    <location>
        <begin position="75"/>
        <end position="91"/>
    </location>
</feature>
<feature type="compositionally biased region" description="Basic and acidic residues" evidence="3">
    <location>
        <begin position="163"/>
        <end position="196"/>
    </location>
</feature>
<organism evidence="5 6">
    <name type="scientific">Anaerococcus kampingae</name>
    <dbReference type="NCBI Taxonomy" id="3115614"/>
    <lineage>
        <taxon>Bacteria</taxon>
        <taxon>Bacillati</taxon>
        <taxon>Bacillota</taxon>
        <taxon>Tissierellia</taxon>
        <taxon>Tissierellales</taxon>
        <taxon>Peptoniphilaceae</taxon>
        <taxon>Anaerococcus</taxon>
    </lineage>
</organism>
<dbReference type="InterPro" id="IPR042229">
    <property type="entry name" value="Listeria/Bacterioides_rpt_sf"/>
</dbReference>
<gene>
    <name evidence="5" type="ORF">ACCQ42_07340</name>
</gene>
<accession>A0ABW9ME25</accession>
<evidence type="ECO:0000313" key="5">
    <source>
        <dbReference type="EMBL" id="MFO3667582.1"/>
    </source>
</evidence>
<feature type="non-terminal residue" evidence="5">
    <location>
        <position position="1732"/>
    </location>
</feature>
<feature type="region of interest" description="Disordered" evidence="3">
    <location>
        <begin position="1427"/>
        <end position="1452"/>
    </location>
</feature>
<dbReference type="InterPro" id="IPR044024">
    <property type="entry name" value="aRib"/>
</dbReference>
<feature type="region of interest" description="Disordered" evidence="3">
    <location>
        <begin position="163"/>
        <end position="225"/>
    </location>
</feature>
<evidence type="ECO:0000313" key="6">
    <source>
        <dbReference type="Proteomes" id="UP001637994"/>
    </source>
</evidence>
<feature type="compositionally biased region" description="Basic and acidic residues" evidence="3">
    <location>
        <begin position="1431"/>
        <end position="1451"/>
    </location>
</feature>
<dbReference type="RefSeq" id="WP_410035797.1">
    <property type="nucleotide sequence ID" value="NZ_JBGMEF010000027.1"/>
</dbReference>
<dbReference type="Gene3D" id="2.60.40.4270">
    <property type="entry name" value="Listeria-Bacteroides repeat domain"/>
    <property type="match status" value="1"/>
</dbReference>
<keyword evidence="2" id="KW-0732">Signal</keyword>
<sequence length="1732" mass="191925">MKEKRYELLKFIEFKKQKGSNRKPRYATRKLTIGLVSCMLGFSIVVSPQLVEAGELNKSPAATEEAQPETVAGKPEAKKEENSNGKPDGEPAGKPAGEETADEKAKAEDELAAYKAKAIKDIEKAFEAFGEDVKPSKSLDEYKKDVEEAKSIKAVDEVVEAAKAEAKTGAKDSEAEKKEGQAEGKSDLTEDKKTDNNESELEVSGKKVNNQLKASDSTEKPDALSSATYYSKANWENQIKDKSRWKVGDKQRLVRVTTSEPVEMNDIDYDGNFVDANGRTVLRMVYKEKGAAVTTVWYRGIFNFGELDQYIDYDKSYIVGVNTLGNEAKSGNLEPFNDRKERIVDLGVLRGDLTNQRKNLPINLVLKEGVTIKDLGQKNYIVQMRLADKKGERIYAYAPKGTSMDYSTYTKTTSVFLEDKVNRLFIKGGYQSDGNNATNQEFVMSEFIANPEQYKDEKNLGIIRTQYTGQRDGNAASPTTGGQPIAFTQAFDANLLNYLKPDDKGNVAYVNVLEDTRLKSKFSHNFGIKLTDFNKSADGKLAYLVIAPHDFQKEGIKKVEIPQHDQYTMLKGIYITAIDYVVDKGKFEDTFAGRDELSGGNKSRKLNYSMISGWTNPNTDGWTIFEKEYKDGYVAHAGESFIIDTTKDPADKQIMLQVGNEDAVIRKEQGYYTYYVTSDKGIEKIERYADGIFKFDLREGATIKPGDKIKIFMPYAKDHDTPVNFLEINNGTELNEGGATLTLQKNRNINMHLYKEGKKGYYILKYTLADGTKAEKKFEPKVTWSYDNKDRVMTGVPNGATVSTGGNFFINTSKLKPGEDIYVESYDENGNKLENQTSWFKYRPLEKAQDTVKELTWTDHSDKSSILSINKSLYTPYHLIFTNDYAEGTEDFYKDPRVLPADNAKFNTDTTKIVGYTKYDGGKVRLLYDGKDKKVYAKVEADSNEYDDKGNLVGEDMRKKILIPKANIFDAQFEGDEKEYEAYEYRVDLTKMLPYHSDDKTEKPLTLLKDMKILSTASDGSSLPSDLYETRVRARVLFDANTGKLADGKDREVRIAPDNVNFYDQEGYVANGFEGANVKEGTGDKFAKTPTLDGKHFLGWVTEEGKKALGDKAVVTADEFNKLSKDQIFTNETPITKQLVVYAMYSDQVTVTFDADGGKFADSKDTTNVKVEDEKVTAPTPDPTRDGYTFKGWADTKDATTPNVTDFTGITSPKTYYAVWEQTDKTPLKLNDPEKTVVKDKTSLTEKEQEKVEAAVIKVNPDLNLTPADVVVDDDGKVTVTKDGKTGTITSDKTVEQEKVQNNFNPPKEPVKVVDKTKLTPEEKQAVKDAIKAANTDRNFTDDDITVNDDGSVNINQGGKVGSFTPEQTVVQKDTILDLTAPDKTEVKDTTNLTQDERDKVAAAVKAKNNLTDDDKIEVDSKGNVTVTTADGKKTGTLEGKDTVKPFDRAGKTLNNPKITPVSDLNKLTDYEKIKVRDAVKAANPDLDFKDEEIKVADDGTVTVPMGTAGDKTIAPAKTVKKDEASDNKIALKAPEKTPVQNINELTEAEKEKVKEAVKKANPDLPDTAKINVADDGSVIVTDGGKTGALSQNDTVVDDATKLTLNKPSKVKVRNLENLTPEEQKAVKDAVKAVNPSLTDDQITVDDKGNVTVTVKEGETTKTAKLGPEDTIEKDDSLIAPEKTEVKDPSKLTDEEKKAVEDAVKKANPDLPADAKVTVGDDGSVTVTDKDG</sequence>
<feature type="compositionally biased region" description="Basic and acidic residues" evidence="3">
    <location>
        <begin position="1674"/>
        <end position="1708"/>
    </location>
</feature>
<dbReference type="EMBL" id="JBGMEF010000027">
    <property type="protein sequence ID" value="MFO3667582.1"/>
    <property type="molecule type" value="Genomic_DNA"/>
</dbReference>
<dbReference type="Gene3D" id="3.10.20.890">
    <property type="match status" value="7"/>
</dbReference>
<comment type="subcellular location">
    <subcellularLocation>
        <location evidence="1">Cell envelope</location>
    </subcellularLocation>
</comment>
<feature type="domain" description="Atypical Rib" evidence="4">
    <location>
        <begin position="1532"/>
        <end position="1598"/>
    </location>
</feature>
<dbReference type="Pfam" id="PF09479">
    <property type="entry name" value="Flg_new"/>
    <property type="match status" value="1"/>
</dbReference>
<proteinExistence type="predicted"/>
<dbReference type="InterPro" id="IPR013378">
    <property type="entry name" value="InlB-like_B-rpt"/>
</dbReference>
<feature type="domain" description="Atypical Rib" evidence="4">
    <location>
        <begin position="1678"/>
        <end position="1732"/>
    </location>
</feature>
<dbReference type="NCBIfam" id="TIGR02543">
    <property type="entry name" value="List_Bact_rpt"/>
    <property type="match status" value="1"/>
</dbReference>
<evidence type="ECO:0000256" key="1">
    <source>
        <dbReference type="ARBA" id="ARBA00004196"/>
    </source>
</evidence>
<feature type="domain" description="Atypical Rib" evidence="4">
    <location>
        <begin position="1453"/>
        <end position="1522"/>
    </location>
</feature>
<evidence type="ECO:0000256" key="2">
    <source>
        <dbReference type="ARBA" id="ARBA00022729"/>
    </source>
</evidence>
<dbReference type="Pfam" id="PF18938">
    <property type="entry name" value="aRib"/>
    <property type="match status" value="7"/>
</dbReference>